<name>W5J4D5_ANODA</name>
<evidence type="ECO:0000313" key="3">
    <source>
        <dbReference type="EMBL" id="ETN57715.1"/>
    </source>
</evidence>
<reference evidence="4" key="4">
    <citation type="submission" date="2015-06" db="UniProtKB">
        <authorList>
            <consortium name="EnsemblMetazoa"/>
        </authorList>
    </citation>
    <scope>IDENTIFICATION</scope>
</reference>
<reference evidence="3 5" key="1">
    <citation type="journal article" date="2010" name="BMC Genomics">
        <title>Combination of measures distinguishes pre-miRNAs from other stem-loops in the genome of the newly sequenced Anopheles darlingi.</title>
        <authorList>
            <person name="Mendes N.D."/>
            <person name="Freitas A.T."/>
            <person name="Vasconcelos A.T."/>
            <person name="Sagot M.F."/>
        </authorList>
    </citation>
    <scope>NUCLEOTIDE SEQUENCE</scope>
</reference>
<feature type="region of interest" description="Disordered" evidence="1">
    <location>
        <begin position="254"/>
        <end position="295"/>
    </location>
</feature>
<feature type="compositionally biased region" description="Basic residues" evidence="1">
    <location>
        <begin position="153"/>
        <end position="166"/>
    </location>
</feature>
<protein>
    <submittedName>
        <fullName evidence="3 4">Uncharacterized protein</fullName>
    </submittedName>
</protein>
<dbReference type="VEuPathDB" id="VectorBase:ADAC010708"/>
<dbReference type="eggNOG" id="ENOG502RTJS">
    <property type="taxonomic scope" value="Eukaryota"/>
</dbReference>
<reference evidence="3" key="2">
    <citation type="submission" date="2010-05" db="EMBL/GenBank/DDBJ databases">
        <authorList>
            <person name="Almeida L.G."/>
            <person name="Nicolas M.F."/>
            <person name="Souza R.C."/>
            <person name="Vasconcelos A.T.R."/>
        </authorList>
    </citation>
    <scope>NUCLEOTIDE SEQUENCE</scope>
</reference>
<dbReference type="Proteomes" id="UP000000673">
    <property type="component" value="Unassembled WGS sequence"/>
</dbReference>
<dbReference type="HOGENOM" id="CLU_722032_0_0_1"/>
<reference evidence="3" key="3">
    <citation type="journal article" date="2013" name="Nucleic Acids Res.">
        <title>The genome of Anopheles darlingi, the main neotropical malaria vector.</title>
        <authorList>
            <person name="Marinotti O."/>
            <person name="Cerqueira G.C."/>
            <person name="de Almeida L.G."/>
            <person name="Ferro M.I."/>
            <person name="Loreto E.L."/>
            <person name="Zaha A."/>
            <person name="Teixeira S.M."/>
            <person name="Wespiser A.R."/>
            <person name="Almeida E Silva A."/>
            <person name="Schlindwein A.D."/>
            <person name="Pacheco A.C."/>
            <person name="Silva A.L."/>
            <person name="Graveley B.R."/>
            <person name="Walenz B.P."/>
            <person name="Lima Bde A."/>
            <person name="Ribeiro C.A."/>
            <person name="Nunes-Silva C.G."/>
            <person name="de Carvalho C.R."/>
            <person name="Soares C.M."/>
            <person name="de Menezes C.B."/>
            <person name="Matiolli C."/>
            <person name="Caffrey D."/>
            <person name="Araujo D.A."/>
            <person name="de Oliveira D.M."/>
            <person name="Golenbock D."/>
            <person name="Grisard E.C."/>
            <person name="Fantinatti-Garboggini F."/>
            <person name="de Carvalho F.M."/>
            <person name="Barcellos F.G."/>
            <person name="Prosdocimi F."/>
            <person name="May G."/>
            <person name="Azevedo Junior G.M."/>
            <person name="Guimaraes G.M."/>
            <person name="Goldman G.H."/>
            <person name="Padilha I.Q."/>
            <person name="Batista Jda S."/>
            <person name="Ferro J.A."/>
            <person name="Ribeiro J.M."/>
            <person name="Fietto J.L."/>
            <person name="Dabbas K.M."/>
            <person name="Cerdeira L."/>
            <person name="Agnez-Lima L.F."/>
            <person name="Brocchi M."/>
            <person name="de Carvalho M.O."/>
            <person name="Teixeira Mde M."/>
            <person name="Diniz Maia Mde M."/>
            <person name="Goldman M.H."/>
            <person name="Cruz Schneider M.P."/>
            <person name="Felipe M.S."/>
            <person name="Hungria M."/>
            <person name="Nicolas M.F."/>
            <person name="Pereira M."/>
            <person name="Montes M.A."/>
            <person name="Cantao M.E."/>
            <person name="Vincentz M."/>
            <person name="Rafael M.S."/>
            <person name="Silverman N."/>
            <person name="Stoco P.H."/>
            <person name="Souza R.C."/>
            <person name="Vicentini R."/>
            <person name="Gazzinelli R.T."/>
            <person name="Neves Rde O."/>
            <person name="Silva R."/>
            <person name="Astolfi-Filho S."/>
            <person name="Maciel T.E."/>
            <person name="Urmenyi T.P."/>
            <person name="Tadei W.P."/>
            <person name="Camargo E.P."/>
            <person name="de Vasconcelos A.T."/>
        </authorList>
    </citation>
    <scope>NUCLEOTIDE SEQUENCE</scope>
</reference>
<feature type="chain" id="PRO_5010154849" evidence="2">
    <location>
        <begin position="22"/>
        <end position="383"/>
    </location>
</feature>
<feature type="compositionally biased region" description="Basic and acidic residues" evidence="1">
    <location>
        <begin position="167"/>
        <end position="233"/>
    </location>
</feature>
<dbReference type="EnsemblMetazoa" id="ADAC010708-RA">
    <property type="protein sequence ID" value="ADAC010708-PA"/>
    <property type="gene ID" value="ADAC010708"/>
</dbReference>
<dbReference type="OMA" id="GGHMEHK"/>
<evidence type="ECO:0000313" key="5">
    <source>
        <dbReference type="Proteomes" id="UP000000673"/>
    </source>
</evidence>
<proteinExistence type="predicted"/>
<accession>W5J4D5</accession>
<evidence type="ECO:0000256" key="2">
    <source>
        <dbReference type="SAM" id="SignalP"/>
    </source>
</evidence>
<dbReference type="STRING" id="43151.W5J4D5"/>
<keyword evidence="2" id="KW-0732">Signal</keyword>
<organism evidence="3">
    <name type="scientific">Anopheles darlingi</name>
    <name type="common">Mosquito</name>
    <dbReference type="NCBI Taxonomy" id="43151"/>
    <lineage>
        <taxon>Eukaryota</taxon>
        <taxon>Metazoa</taxon>
        <taxon>Ecdysozoa</taxon>
        <taxon>Arthropoda</taxon>
        <taxon>Hexapoda</taxon>
        <taxon>Insecta</taxon>
        <taxon>Pterygota</taxon>
        <taxon>Neoptera</taxon>
        <taxon>Endopterygota</taxon>
        <taxon>Diptera</taxon>
        <taxon>Nematocera</taxon>
        <taxon>Culicoidea</taxon>
        <taxon>Culicidae</taxon>
        <taxon>Anophelinae</taxon>
        <taxon>Anopheles</taxon>
    </lineage>
</organism>
<sequence>MKLSVVCVISAVCLVLQLSAAAPVEESEGLAPSEGLVAKDLVRPVVPLEEVQQLPTNEVAKQETAVVAEPEQKEDVSEKVAESGVSSYVDGGADSDVALEDAAEGTELVSNLRFKRSVECTEVVDKDGVKQLVCDQDHDAESSDTMVRAYGGGHHHKEHHYGHKASHGSEHGGAHHYESAKGYGHKEGHGYGGHHEAAKGYGHKEGHGYGGHHEAAKGHGHKEGHGYGHHEAAKGYGHKEAHGYGHHEAAKGYGHKEAHGYGGHHEGGHGGHGYGHKEAHGYGHKGGHGYGGHHEAAHGYGGHGYGHKKVYRSANYEHQPAAYGEHAAPVKCGANLLVGCAPTVAKVPCQPVHHDYGGHGSASELAYSFAVPEPVPEESSEQE</sequence>
<dbReference type="AlphaFoldDB" id="W5J4D5"/>
<gene>
    <name evidence="3" type="ORF">AND_010708</name>
</gene>
<keyword evidence="5" id="KW-1185">Reference proteome</keyword>
<feature type="signal peptide" evidence="2">
    <location>
        <begin position="1"/>
        <end position="21"/>
    </location>
</feature>
<feature type="compositionally biased region" description="Basic and acidic residues" evidence="1">
    <location>
        <begin position="254"/>
        <end position="281"/>
    </location>
</feature>
<dbReference type="EMBL" id="ADMH02002219">
    <property type="protein sequence ID" value="ETN57715.1"/>
    <property type="molecule type" value="Genomic_DNA"/>
</dbReference>
<evidence type="ECO:0000256" key="1">
    <source>
        <dbReference type="SAM" id="MobiDB-lite"/>
    </source>
</evidence>
<feature type="region of interest" description="Disordered" evidence="1">
    <location>
        <begin position="149"/>
        <end position="233"/>
    </location>
</feature>
<evidence type="ECO:0000313" key="4">
    <source>
        <dbReference type="EnsemblMetazoa" id="ADAC010708-PA"/>
    </source>
</evidence>